<evidence type="ECO:0000313" key="5">
    <source>
        <dbReference type="EMBL" id="EAT11068.1"/>
    </source>
</evidence>
<dbReference type="PROSITE" id="PS50005">
    <property type="entry name" value="TPR"/>
    <property type="match status" value="2"/>
</dbReference>
<feature type="chain" id="PRO_5004194438" evidence="4">
    <location>
        <begin position="28"/>
        <end position="947"/>
    </location>
</feature>
<dbReference type="PANTHER" id="PTHR45586">
    <property type="entry name" value="TPR REPEAT-CONTAINING PROTEIN PA4667"/>
    <property type="match status" value="1"/>
</dbReference>
<dbReference type="PROSITE" id="PS51257">
    <property type="entry name" value="PROKAR_LIPOPROTEIN"/>
    <property type="match status" value="1"/>
</dbReference>
<evidence type="ECO:0000256" key="3">
    <source>
        <dbReference type="PROSITE-ProRule" id="PRU00339"/>
    </source>
</evidence>
<keyword evidence="6" id="KW-1185">Reference proteome</keyword>
<keyword evidence="2 3" id="KW-0802">TPR repeat</keyword>
<evidence type="ECO:0000313" key="6">
    <source>
        <dbReference type="Proteomes" id="UP000004263"/>
    </source>
</evidence>
<keyword evidence="4" id="KW-0732">Signal</keyword>
<gene>
    <name evidence="5" type="ORF">RED65_07514</name>
</gene>
<evidence type="ECO:0000256" key="2">
    <source>
        <dbReference type="ARBA" id="ARBA00022803"/>
    </source>
</evidence>
<organism evidence="5 6">
    <name type="scientific">Bermanella marisrubri</name>
    <dbReference type="NCBI Taxonomy" id="207949"/>
    <lineage>
        <taxon>Bacteria</taxon>
        <taxon>Pseudomonadati</taxon>
        <taxon>Pseudomonadota</taxon>
        <taxon>Gammaproteobacteria</taxon>
        <taxon>Oceanospirillales</taxon>
        <taxon>Oceanospirillaceae</taxon>
        <taxon>Bermanella</taxon>
    </lineage>
</organism>
<dbReference type="HOGENOM" id="CLU_011873_0_0_6"/>
<evidence type="ECO:0000256" key="4">
    <source>
        <dbReference type="SAM" id="SignalP"/>
    </source>
</evidence>
<dbReference type="Pfam" id="PF13174">
    <property type="entry name" value="TPR_6"/>
    <property type="match status" value="1"/>
</dbReference>
<accession>Q1MYP8</accession>
<comment type="caution">
    <text evidence="5">The sequence shown here is derived from an EMBL/GenBank/DDBJ whole genome shotgun (WGS) entry which is preliminary data.</text>
</comment>
<dbReference type="STRING" id="207949.RED65_07514"/>
<evidence type="ECO:0000256" key="1">
    <source>
        <dbReference type="ARBA" id="ARBA00022737"/>
    </source>
</evidence>
<dbReference type="AlphaFoldDB" id="Q1MYP8"/>
<name>Q1MYP8_9GAMM</name>
<keyword evidence="1" id="KW-0677">Repeat</keyword>
<feature type="repeat" description="TPR" evidence="3">
    <location>
        <begin position="119"/>
        <end position="152"/>
    </location>
</feature>
<dbReference type="SUPFAM" id="SSF48452">
    <property type="entry name" value="TPR-like"/>
    <property type="match status" value="4"/>
</dbReference>
<dbReference type="InterPro" id="IPR011990">
    <property type="entry name" value="TPR-like_helical_dom_sf"/>
</dbReference>
<dbReference type="InterPro" id="IPR051012">
    <property type="entry name" value="CellSynth/LPSAsmb/PSIAsmb"/>
</dbReference>
<dbReference type="Pfam" id="PF14559">
    <property type="entry name" value="TPR_19"/>
    <property type="match status" value="1"/>
</dbReference>
<reference evidence="5 6" key="1">
    <citation type="submission" date="2006-03" db="EMBL/GenBank/DDBJ databases">
        <authorList>
            <person name="Pinhassi J."/>
            <person name="Pedros-Alio C."/>
            <person name="Ferriera S."/>
            <person name="Johnson J."/>
            <person name="Kravitz S."/>
            <person name="Halpern A."/>
            <person name="Remington K."/>
            <person name="Beeson K."/>
            <person name="Tran B."/>
            <person name="Rogers Y.-H."/>
            <person name="Friedman R."/>
            <person name="Venter J.C."/>
        </authorList>
    </citation>
    <scope>NUCLEOTIDE SEQUENCE [LARGE SCALE GENOMIC DNA]</scope>
    <source>
        <strain evidence="5 6">RED65</strain>
    </source>
</reference>
<dbReference type="SMART" id="SM00028">
    <property type="entry name" value="TPR"/>
    <property type="match status" value="7"/>
</dbReference>
<feature type="repeat" description="TPR" evidence="3">
    <location>
        <begin position="156"/>
        <end position="189"/>
    </location>
</feature>
<dbReference type="Pfam" id="PF13181">
    <property type="entry name" value="TPR_8"/>
    <property type="match status" value="1"/>
</dbReference>
<feature type="signal peptide" evidence="4">
    <location>
        <begin position="1"/>
        <end position="27"/>
    </location>
</feature>
<proteinExistence type="predicted"/>
<dbReference type="RefSeq" id="WP_007018938.1">
    <property type="nucleotide sequence ID" value="NZ_CH724119.1"/>
</dbReference>
<sequence>MNAMTRLTLASAMAALVVACSSQGTIADLESESIEETAALDFKNLDHDDVRGEYEQLIDLVDDEYLKEQIERRIAGVNMAQGDDKISKPGTAPEAGYYRRAIASYVDILEKYPNSPDNAEVLYQLAKAYDMEGQPKNARKMLERLVDRHPYYERISEAYFRLGDIYFSSDLYNKAEKAYRKVTLKDGGNLILNSHYMLAWSLYKQGSYDKALDHYAYVLNDLMDAIEGGRKLNNVERPLVDDTLHSMSLALVNLGGAAAIEDIDRLDGKKHVSKVYSRLAEFYLEKSRYNDSAMTYRSYIERFEFDSRNPEFHTKLIAAYDKGAFPKMVLKEKAEYITAYGPESEFLKRYPAQKEAIYKNVRGYYVKLAQFHHSQAQEAQKTFAKSKESHLKELADKSFDKATQYYGNFVAVFPQDKKVPEMLYQKADAHFEYGEFDQAAKDYYQVAYRHKGYKKSSEAAYASIIAYRKHIDGLELAEADVKTLDKWRAGSVDAMLRFAQVYPNDKRAVAVLSNAAQYLFELKAYDRAIEVANGLLENKKRSGRDIQREAYGILAHSYFQLGQYQLAQNNYYAKRQLLKPQQAEYAEVSKQLAAAIYKRAEAMQKGDAENDVKPDLNAAVKTYLSIKKLAPNTDIRVVAQYDAVSILLQQEKWKSAISELKQLIKSYPKHELAVQFPRKLAFAYEQDSQNLKAAVAYLDLYKNDKDAEIRREAKFIAAGLYRKENQLDKAILHYRDYAHEFEKPFDERMEARYQLADLYEKTDDRRRHLYWLRRVIQGDKTAGSERTDRSRYLGAWASTKYGDYFAWEFNRRSLRDPLQETLARKNQYLKDATTRYEQATEYGILEFVTQASYKMAELYNGFSQELNSAPLPSSLSAEEKQGYRNILAQQAAPFRELAKGLYENNITLSWEGHFNQWIAKSFEAMKEVDPQRFAKSEAVAEYGDEIR</sequence>
<dbReference type="Gene3D" id="1.25.40.10">
    <property type="entry name" value="Tetratricopeptide repeat domain"/>
    <property type="match status" value="4"/>
</dbReference>
<protein>
    <submittedName>
        <fullName evidence="5">Uncharacterized protein</fullName>
    </submittedName>
</protein>
<dbReference type="EMBL" id="AAQH01000024">
    <property type="protein sequence ID" value="EAT11068.1"/>
    <property type="molecule type" value="Genomic_DNA"/>
</dbReference>
<dbReference type="Proteomes" id="UP000004263">
    <property type="component" value="Unassembled WGS sequence"/>
</dbReference>
<dbReference type="OrthoDB" id="9806825at2"/>
<dbReference type="InterPro" id="IPR019734">
    <property type="entry name" value="TPR_rpt"/>
</dbReference>
<dbReference type="PANTHER" id="PTHR45586:SF1">
    <property type="entry name" value="LIPOPOLYSACCHARIDE ASSEMBLY PROTEIN B"/>
    <property type="match status" value="1"/>
</dbReference>